<name>A0A975H3P5_9BURK</name>
<dbReference type="EMBL" id="CP071796">
    <property type="protein sequence ID" value="QTD46039.1"/>
    <property type="molecule type" value="Genomic_DNA"/>
</dbReference>
<accession>A0A975H3P5</accession>
<sequence length="74" mass="8348">MTDRTSEHEITDEVIRAAQSNPNGWVYKIEGVFDLGEDVPPESIVGAWKVDENGNLTGEFITNPRYQLLTLKNK</sequence>
<keyword evidence="2" id="KW-1185">Reference proteome</keyword>
<dbReference type="RefSeq" id="WP_208009929.1">
    <property type="nucleotide sequence ID" value="NZ_CP071796.1"/>
</dbReference>
<dbReference type="KEGG" id="otd:J1M35_03770"/>
<dbReference type="AlphaFoldDB" id="A0A975H3P5"/>
<gene>
    <name evidence="1" type="ORF">J1M35_03770</name>
</gene>
<protein>
    <submittedName>
        <fullName evidence="1">Uncharacterized protein</fullName>
    </submittedName>
</protein>
<dbReference type="Proteomes" id="UP000663903">
    <property type="component" value="Chromosome"/>
</dbReference>
<organism evidence="1 2">
    <name type="scientific">Ottowia testudinis</name>
    <dbReference type="NCBI Taxonomy" id="2816950"/>
    <lineage>
        <taxon>Bacteria</taxon>
        <taxon>Pseudomonadati</taxon>
        <taxon>Pseudomonadota</taxon>
        <taxon>Betaproteobacteria</taxon>
        <taxon>Burkholderiales</taxon>
        <taxon>Comamonadaceae</taxon>
        <taxon>Ottowia</taxon>
    </lineage>
</organism>
<evidence type="ECO:0000313" key="2">
    <source>
        <dbReference type="Proteomes" id="UP000663903"/>
    </source>
</evidence>
<proteinExistence type="predicted"/>
<evidence type="ECO:0000313" key="1">
    <source>
        <dbReference type="EMBL" id="QTD46039.1"/>
    </source>
</evidence>
<reference evidence="1" key="1">
    <citation type="submission" date="2021-03" db="EMBL/GenBank/DDBJ databases">
        <title>Ottowia sp. 27C isolated from the cloaca of a Giant Asian pond turtle (Heosemys grandis).</title>
        <authorList>
            <person name="Spergser J."/>
            <person name="Busse H.-J."/>
        </authorList>
    </citation>
    <scope>NUCLEOTIDE SEQUENCE</scope>
    <source>
        <strain evidence="1">27C</strain>
    </source>
</reference>